<proteinExistence type="inferred from homology"/>
<keyword evidence="5" id="KW-0762">Sugar transport</keyword>
<evidence type="ECO:0000256" key="5">
    <source>
        <dbReference type="ARBA" id="ARBA00022597"/>
    </source>
</evidence>
<evidence type="ECO:0000256" key="14">
    <source>
        <dbReference type="SAM" id="Phobius"/>
    </source>
</evidence>
<evidence type="ECO:0000256" key="3">
    <source>
        <dbReference type="ARBA" id="ARBA00022448"/>
    </source>
</evidence>
<evidence type="ECO:0000256" key="12">
    <source>
        <dbReference type="ARBA" id="ARBA00039702"/>
    </source>
</evidence>
<dbReference type="PANTHER" id="PTHR33843">
    <property type="entry name" value="ASCORBATE-SPECIFIC PTS SYSTEM EIIC COMPONENT"/>
    <property type="match status" value="1"/>
</dbReference>
<accession>A0A381ID73</accession>
<evidence type="ECO:0000256" key="6">
    <source>
        <dbReference type="ARBA" id="ARBA00022683"/>
    </source>
</evidence>
<evidence type="ECO:0000313" key="15">
    <source>
        <dbReference type="EMBL" id="SUY26022.1"/>
    </source>
</evidence>
<keyword evidence="9 14" id="KW-0472">Membrane</keyword>
<comment type="subcellular location">
    <subcellularLocation>
        <location evidence="1">Cell membrane</location>
        <topology evidence="1">Multi-pass membrane protein</topology>
    </subcellularLocation>
</comment>
<sequence length="108" mass="12012">MRLKIVMSLLERMAIKQGLSFGAGLIIMLHGVRMLINQIMPAFQGISEKVVPNALPAFDCPILFNYKPNAVLIGFLVAMLTSTAMILICNYFNVFNLLLIPLVITFIL</sequence>
<dbReference type="Pfam" id="PF03611">
    <property type="entry name" value="EIIC-GAT"/>
    <property type="match status" value="1"/>
</dbReference>
<dbReference type="PANTHER" id="PTHR33843:SF4">
    <property type="entry name" value="ASCORBATE-SPECIFIC PTS SYSTEM EIIC COMPONENT"/>
    <property type="match status" value="1"/>
</dbReference>
<name>A0A381ID73_CLODI</name>
<evidence type="ECO:0000256" key="9">
    <source>
        <dbReference type="ARBA" id="ARBA00023136"/>
    </source>
</evidence>
<evidence type="ECO:0000256" key="7">
    <source>
        <dbReference type="ARBA" id="ARBA00022692"/>
    </source>
</evidence>
<keyword evidence="7 14" id="KW-0812">Transmembrane</keyword>
<evidence type="ECO:0000256" key="8">
    <source>
        <dbReference type="ARBA" id="ARBA00022989"/>
    </source>
</evidence>
<dbReference type="GO" id="GO:0009401">
    <property type="term" value="P:phosphoenolpyruvate-dependent sugar phosphotransferase system"/>
    <property type="evidence" value="ECO:0007669"/>
    <property type="project" value="UniProtKB-KW"/>
</dbReference>
<dbReference type="GO" id="GO:0005886">
    <property type="term" value="C:plasma membrane"/>
    <property type="evidence" value="ECO:0007669"/>
    <property type="project" value="UniProtKB-SubCell"/>
</dbReference>
<dbReference type="InterPro" id="IPR051562">
    <property type="entry name" value="Ascorbate-PTS_EIIC"/>
</dbReference>
<keyword evidence="4" id="KW-1003">Cell membrane</keyword>
<evidence type="ECO:0000256" key="11">
    <source>
        <dbReference type="ARBA" id="ARBA00038218"/>
    </source>
</evidence>
<dbReference type="EMBL" id="UFWD01000001">
    <property type="protein sequence ID" value="SUY26022.1"/>
    <property type="molecule type" value="Genomic_DNA"/>
</dbReference>
<reference evidence="15" key="1">
    <citation type="submission" date="2018-06" db="EMBL/GenBank/DDBJ databases">
        <authorList>
            <consortium name="Pathogen Informatics"/>
            <person name="Doyle S."/>
        </authorList>
    </citation>
    <scope>NUCLEOTIDE SEQUENCE</scope>
    <source>
        <strain evidence="15">NCTC13307</strain>
    </source>
</reference>
<gene>
    <name evidence="15" type="primary">ulaA_1</name>
    <name evidence="15" type="ORF">NCTC13307_03391</name>
</gene>
<protein>
    <recommendedName>
        <fullName evidence="12">Ascorbate-specific PTS system EIIC component</fullName>
    </recommendedName>
    <alternativeName>
        <fullName evidence="13">Ascorbate-specific permease IIC component UlaA</fullName>
    </alternativeName>
</protein>
<keyword evidence="8 14" id="KW-1133">Transmembrane helix</keyword>
<comment type="subunit">
    <text evidence="2">Homodimer.</text>
</comment>
<evidence type="ECO:0000256" key="4">
    <source>
        <dbReference type="ARBA" id="ARBA00022475"/>
    </source>
</evidence>
<dbReference type="AlphaFoldDB" id="A0A381ID73"/>
<evidence type="ECO:0000256" key="1">
    <source>
        <dbReference type="ARBA" id="ARBA00004651"/>
    </source>
</evidence>
<dbReference type="InterPro" id="IPR004703">
    <property type="entry name" value="PTS_sugar-sp_permease"/>
</dbReference>
<evidence type="ECO:0000256" key="2">
    <source>
        <dbReference type="ARBA" id="ARBA00011738"/>
    </source>
</evidence>
<keyword evidence="3" id="KW-0813">Transport</keyword>
<keyword evidence="6" id="KW-0598">Phosphotransferase system</keyword>
<comment type="function">
    <text evidence="10">The phosphoenolpyruvate-dependent sugar phosphotransferase system (sugar PTS), a major carbohydrate active transport system, catalyzes the phosphorylation of incoming sugar substrates concomitantly with their translocation across the cell membrane. The enzyme II UlaABC PTS system is involved in ascorbate transport.</text>
</comment>
<evidence type="ECO:0000256" key="10">
    <source>
        <dbReference type="ARBA" id="ARBA00037387"/>
    </source>
</evidence>
<evidence type="ECO:0000256" key="13">
    <source>
        <dbReference type="ARBA" id="ARBA00042859"/>
    </source>
</evidence>
<feature type="transmembrane region" description="Helical" evidence="14">
    <location>
        <begin position="71"/>
        <end position="104"/>
    </location>
</feature>
<organism evidence="15">
    <name type="scientific">Clostridioides difficile</name>
    <name type="common">Peptoclostridium difficile</name>
    <dbReference type="NCBI Taxonomy" id="1496"/>
    <lineage>
        <taxon>Bacteria</taxon>
        <taxon>Bacillati</taxon>
        <taxon>Bacillota</taxon>
        <taxon>Clostridia</taxon>
        <taxon>Peptostreptococcales</taxon>
        <taxon>Peptostreptococcaceae</taxon>
        <taxon>Clostridioides</taxon>
    </lineage>
</organism>
<comment type="similarity">
    <text evidence="11">Belongs to the UlaA family.</text>
</comment>